<feature type="transmembrane region" description="Helical" evidence="1">
    <location>
        <begin position="233"/>
        <end position="254"/>
    </location>
</feature>
<evidence type="ECO:0000256" key="1">
    <source>
        <dbReference type="SAM" id="Phobius"/>
    </source>
</evidence>
<keyword evidence="3" id="KW-1185">Reference proteome</keyword>
<feature type="transmembrane region" description="Helical" evidence="1">
    <location>
        <begin position="165"/>
        <end position="186"/>
    </location>
</feature>
<keyword evidence="1" id="KW-1133">Transmembrane helix</keyword>
<feature type="transmembrane region" description="Helical" evidence="1">
    <location>
        <begin position="16"/>
        <end position="37"/>
    </location>
</feature>
<protein>
    <recommendedName>
        <fullName evidence="4">DUF975 domain-containing protein</fullName>
    </recommendedName>
</protein>
<keyword evidence="1" id="KW-0812">Transmembrane</keyword>
<dbReference type="RefSeq" id="WP_110842041.1">
    <property type="nucleotide sequence ID" value="NZ_QJVJ01000009.1"/>
</dbReference>
<keyword evidence="1" id="KW-0472">Membrane</keyword>
<feature type="transmembrane region" description="Helical" evidence="1">
    <location>
        <begin position="78"/>
        <end position="104"/>
    </location>
</feature>
<gene>
    <name evidence="2" type="ORF">DLM86_21135</name>
</gene>
<comment type="caution">
    <text evidence="2">The sequence shown here is derived from an EMBL/GenBank/DDBJ whole genome shotgun (WGS) entry which is preliminary data.</text>
</comment>
<proteinExistence type="predicted"/>
<feature type="transmembrane region" description="Helical" evidence="1">
    <location>
        <begin position="125"/>
        <end position="145"/>
    </location>
</feature>
<reference evidence="2 3" key="1">
    <citation type="submission" date="2018-05" db="EMBL/GenBank/DDBJ databases">
        <title>Paenibacillus flagellatus sp. nov., isolated from selenium mineral soil.</title>
        <authorList>
            <person name="Dai X."/>
        </authorList>
    </citation>
    <scope>NUCLEOTIDE SEQUENCE [LARGE SCALE GENOMIC DNA]</scope>
    <source>
        <strain evidence="2 3">DXL2</strain>
    </source>
</reference>
<sequence length="271" mass="30290">MMRYLKDGFKTTTSQSFLILVLWLYHFAWGFALLLFVKSVVLPLMHRYPGGHLPPGVSQLFLAEGQFRLMKTDLSHSYLWALLGFAAARMLLTPLLNAGVYYSLHHRHLNSGYRFLQGVRLLSGPFFGYYVAQMALTLAPLYWLYPIAVKAFTHETDYTSLALALLPWAAGYAVYVFALRLLFVYIQLGRTAEGTIGGSLWLFVRKLPVIVGLAVALLALSGAATAAALAASLVWAGVSALLLHQLFHIVNMLFKLWTIASQYHVYEREAA</sequence>
<name>A0A2V5K4N1_9BACL</name>
<dbReference type="Proteomes" id="UP000247476">
    <property type="component" value="Unassembled WGS sequence"/>
</dbReference>
<accession>A0A2V5K4N1</accession>
<evidence type="ECO:0008006" key="4">
    <source>
        <dbReference type="Google" id="ProtNLM"/>
    </source>
</evidence>
<organism evidence="2 3">
    <name type="scientific">Paenibacillus flagellatus</name>
    <dbReference type="NCBI Taxonomy" id="2211139"/>
    <lineage>
        <taxon>Bacteria</taxon>
        <taxon>Bacillati</taxon>
        <taxon>Bacillota</taxon>
        <taxon>Bacilli</taxon>
        <taxon>Bacillales</taxon>
        <taxon>Paenibacillaceae</taxon>
        <taxon>Paenibacillus</taxon>
    </lineage>
</organism>
<evidence type="ECO:0000313" key="2">
    <source>
        <dbReference type="EMBL" id="PYI52673.1"/>
    </source>
</evidence>
<evidence type="ECO:0000313" key="3">
    <source>
        <dbReference type="Proteomes" id="UP000247476"/>
    </source>
</evidence>
<feature type="transmembrane region" description="Helical" evidence="1">
    <location>
        <begin position="207"/>
        <end position="227"/>
    </location>
</feature>
<dbReference type="AlphaFoldDB" id="A0A2V5K4N1"/>
<dbReference type="EMBL" id="QJVJ01000009">
    <property type="protein sequence ID" value="PYI52673.1"/>
    <property type="molecule type" value="Genomic_DNA"/>
</dbReference>
<dbReference type="OrthoDB" id="2677607at2"/>